<name>A0A2N5JBH1_9BIFI</name>
<comment type="caution">
    <text evidence="1">The sequence shown here is derived from an EMBL/GenBank/DDBJ whole genome shotgun (WGS) entry which is preliminary data.</text>
</comment>
<reference evidence="1 2" key="1">
    <citation type="submission" date="2017-07" db="EMBL/GenBank/DDBJ databases">
        <title>Bifidobacterium novel species.</title>
        <authorList>
            <person name="Lugli G.A."/>
            <person name="Milani C."/>
            <person name="Duranti S."/>
            <person name="Mangifesta M."/>
        </authorList>
    </citation>
    <scope>NUCLEOTIDE SEQUENCE [LARGE SCALE GENOMIC DNA]</scope>
    <source>
        <strain evidence="2">Uis1B</strain>
    </source>
</reference>
<accession>A0A2N5JBH1</accession>
<evidence type="ECO:0000313" key="2">
    <source>
        <dbReference type="Proteomes" id="UP000235050"/>
    </source>
</evidence>
<evidence type="ECO:0000313" key="1">
    <source>
        <dbReference type="EMBL" id="PLS31557.1"/>
    </source>
</evidence>
<dbReference type="EMBL" id="NMWU01000008">
    <property type="protein sequence ID" value="PLS31557.1"/>
    <property type="molecule type" value="Genomic_DNA"/>
</dbReference>
<dbReference type="Proteomes" id="UP000235050">
    <property type="component" value="Unassembled WGS sequence"/>
</dbReference>
<sequence>MVPYTIAVILPFSNQFRRDFDALTQQIIAKGPGAIARPEIVGVCGEFASAA</sequence>
<gene>
    <name evidence="1" type="ORF">Uis1B_0548</name>
</gene>
<dbReference type="RefSeq" id="WP_243390228.1">
    <property type="nucleotide sequence ID" value="NZ_NMWU01000008.1"/>
</dbReference>
<protein>
    <submittedName>
        <fullName evidence="1">Phage major capsid protein, HK97</fullName>
    </submittedName>
</protein>
<proteinExistence type="predicted"/>
<keyword evidence="2" id="KW-1185">Reference proteome</keyword>
<organism evidence="1 2">
    <name type="scientific">Bifidobacterium margollesii</name>
    <dbReference type="NCBI Taxonomy" id="2020964"/>
    <lineage>
        <taxon>Bacteria</taxon>
        <taxon>Bacillati</taxon>
        <taxon>Actinomycetota</taxon>
        <taxon>Actinomycetes</taxon>
        <taxon>Bifidobacteriales</taxon>
        <taxon>Bifidobacteriaceae</taxon>
        <taxon>Bifidobacterium</taxon>
    </lineage>
</organism>
<dbReference type="AlphaFoldDB" id="A0A2N5JBH1"/>